<dbReference type="Proteomes" id="UP000735302">
    <property type="component" value="Unassembled WGS sequence"/>
</dbReference>
<keyword evidence="6" id="KW-0472">Membrane</keyword>
<dbReference type="InterPro" id="IPR011993">
    <property type="entry name" value="PH-like_dom_sf"/>
</dbReference>
<feature type="compositionally biased region" description="Low complexity" evidence="7">
    <location>
        <begin position="255"/>
        <end position="271"/>
    </location>
</feature>
<dbReference type="AlphaFoldDB" id="A0AAV4BUS9"/>
<dbReference type="Gene3D" id="1.10.3520.10">
    <property type="entry name" value="Glycolipid transfer protein"/>
    <property type="match status" value="1"/>
</dbReference>
<dbReference type="PROSITE" id="PS50003">
    <property type="entry name" value="PH_DOMAIN"/>
    <property type="match status" value="1"/>
</dbReference>
<feature type="compositionally biased region" description="Low complexity" evidence="7">
    <location>
        <begin position="297"/>
        <end position="311"/>
    </location>
</feature>
<keyword evidence="10" id="KW-1185">Reference proteome</keyword>
<evidence type="ECO:0000313" key="9">
    <source>
        <dbReference type="EMBL" id="GFO22558.1"/>
    </source>
</evidence>
<dbReference type="Pfam" id="PF00169">
    <property type="entry name" value="PH"/>
    <property type="match status" value="1"/>
</dbReference>
<name>A0AAV4BUS9_9GAST</name>
<evidence type="ECO:0000256" key="4">
    <source>
        <dbReference type="ARBA" id="ARBA00022448"/>
    </source>
</evidence>
<comment type="caution">
    <text evidence="9">The sequence shown here is derived from an EMBL/GenBank/DDBJ whole genome shotgun (WGS) entry which is preliminary data.</text>
</comment>
<dbReference type="PANTHER" id="PTHR10219">
    <property type="entry name" value="GLYCOLIPID TRANSFER PROTEIN-RELATED"/>
    <property type="match status" value="1"/>
</dbReference>
<feature type="compositionally biased region" description="Polar residues" evidence="7">
    <location>
        <begin position="237"/>
        <end position="248"/>
    </location>
</feature>
<dbReference type="SUPFAM" id="SSF50729">
    <property type="entry name" value="PH domain-like"/>
    <property type="match status" value="1"/>
</dbReference>
<dbReference type="GO" id="GO:0005829">
    <property type="term" value="C:cytosol"/>
    <property type="evidence" value="ECO:0007669"/>
    <property type="project" value="TreeGrafter"/>
</dbReference>
<dbReference type="PANTHER" id="PTHR10219:SF25">
    <property type="entry name" value="PLECKSTRIN HOMOLOGY DOMAIN-CONTAINING FAMILY A MEMBER 8"/>
    <property type="match status" value="1"/>
</dbReference>
<sequence length="647" mass="69850">MEGVLLKWTNYLSGWQPRWFILDNGVLSYYKSQEDVNNGCKGSIKMTVCDIVVHPQDNTRLDLIIPGEQHYYVKGSSAQDRQSWLIALGSSKASFSESSTAKKEADAMPDQMRSKKSELRLYCDLLMQQVHSIKQTLSSTDGNIDIDKLNESSSLIGATCDTFIATLDDCMRLVSNTPMFEAAHQHVRDSAIPASPTKPNTHRLPGTRSTITRPEKSSKHRQSTSSLDNIKIHGWGSHQSLNEATPRTVSPAVGATPTSPTSPMSPASPTSFPQNNSSDLSSEKPSYAAVLASKPQTPAATAHPVPAPSVTSGASSVQKPNQDKILTQAVSEGLTGLSSAKATTSSSAAAAAAAGLPQSKSPSSSANKPILTNGGNQQVLTSVKEGGGDAAAAETEGEKSPATPSSQLTPSVLSAAASSDDLENMDDFKDAIDEPVVTFFSVMPSSFANVDTSAEEGILAEPFLEACRNIVPMFDKLNSTAFAPVKMDFTGNIKKVEQKQESNPELLTLQAMILSEVETGTHRLSSSSTSAVLWLKRSLEFIREFLRECNSGSEEMSVCASNAYGRTLKNYHGWVVRGVFTVAVKALPYRETFMAHMAVGENVDTTSRHFEHTLMSDVELFVQHLDRVLTCIHDFYIKNGLDRTETV</sequence>
<evidence type="ECO:0000256" key="6">
    <source>
        <dbReference type="ARBA" id="ARBA00023136"/>
    </source>
</evidence>
<evidence type="ECO:0000256" key="2">
    <source>
        <dbReference type="ARBA" id="ARBA00004198"/>
    </source>
</evidence>
<reference evidence="9 10" key="1">
    <citation type="journal article" date="2021" name="Elife">
        <title>Chloroplast acquisition without the gene transfer in kleptoplastic sea slugs, Plakobranchus ocellatus.</title>
        <authorList>
            <person name="Maeda T."/>
            <person name="Takahashi S."/>
            <person name="Yoshida T."/>
            <person name="Shimamura S."/>
            <person name="Takaki Y."/>
            <person name="Nagai Y."/>
            <person name="Toyoda A."/>
            <person name="Suzuki Y."/>
            <person name="Arimoto A."/>
            <person name="Ishii H."/>
            <person name="Satoh N."/>
            <person name="Nishiyama T."/>
            <person name="Hasebe M."/>
            <person name="Maruyama T."/>
            <person name="Minagawa J."/>
            <person name="Obokata J."/>
            <person name="Shigenobu S."/>
        </authorList>
    </citation>
    <scope>NUCLEOTIDE SEQUENCE [LARGE SCALE GENOMIC DNA]</scope>
</reference>
<feature type="compositionally biased region" description="Polar residues" evidence="7">
    <location>
        <begin position="272"/>
        <end position="284"/>
    </location>
</feature>
<feature type="compositionally biased region" description="Polar residues" evidence="7">
    <location>
        <begin position="402"/>
        <end position="411"/>
    </location>
</feature>
<dbReference type="SUPFAM" id="SSF110004">
    <property type="entry name" value="Glycolipid transfer protein, GLTP"/>
    <property type="match status" value="1"/>
</dbReference>
<dbReference type="FunFam" id="1.10.3520.10:FF:000001">
    <property type="entry name" value="Pleckstrin domain-containing family A member 8"/>
    <property type="match status" value="1"/>
</dbReference>
<keyword evidence="5" id="KW-0333">Golgi apparatus</keyword>
<keyword evidence="4" id="KW-0813">Transport</keyword>
<dbReference type="GO" id="GO:1902387">
    <property type="term" value="F:ceramide 1-phosphate binding"/>
    <property type="evidence" value="ECO:0007669"/>
    <property type="project" value="TreeGrafter"/>
</dbReference>
<dbReference type="InterPro" id="IPR036497">
    <property type="entry name" value="GLTP_sf"/>
</dbReference>
<dbReference type="Pfam" id="PF08718">
    <property type="entry name" value="GLTP"/>
    <property type="match status" value="1"/>
</dbReference>
<feature type="region of interest" description="Disordered" evidence="7">
    <location>
        <begin position="355"/>
        <end position="411"/>
    </location>
</feature>
<dbReference type="SMART" id="SM00233">
    <property type="entry name" value="PH"/>
    <property type="match status" value="1"/>
</dbReference>
<evidence type="ECO:0000259" key="8">
    <source>
        <dbReference type="PROSITE" id="PS50003"/>
    </source>
</evidence>
<dbReference type="FunFam" id="2.30.29.30:FF:000085">
    <property type="entry name" value="Pleckstrin homology domain-containing family A member 8"/>
    <property type="match status" value="1"/>
</dbReference>
<dbReference type="InterPro" id="IPR014830">
    <property type="entry name" value="Glycolipid_transfer_prot_dom"/>
</dbReference>
<dbReference type="InterPro" id="IPR001849">
    <property type="entry name" value="PH_domain"/>
</dbReference>
<comment type="subcellular location">
    <subcellularLocation>
        <location evidence="2">Golgi apparatus</location>
        <location evidence="2">trans-Golgi network membrane</location>
    </subcellularLocation>
    <subcellularLocation>
        <location evidence="1">Membrane</location>
        <topology evidence="1">Peripheral membrane protein</topology>
    </subcellularLocation>
</comment>
<feature type="domain" description="PH" evidence="8">
    <location>
        <begin position="1"/>
        <end position="93"/>
    </location>
</feature>
<dbReference type="Gene3D" id="2.30.29.30">
    <property type="entry name" value="Pleckstrin-homology domain (PH domain)/Phosphotyrosine-binding domain (PTB)"/>
    <property type="match status" value="1"/>
</dbReference>
<dbReference type="GO" id="GO:1902388">
    <property type="term" value="F:ceramide 1-phosphate transfer activity"/>
    <property type="evidence" value="ECO:0007669"/>
    <property type="project" value="TreeGrafter"/>
</dbReference>
<evidence type="ECO:0000256" key="5">
    <source>
        <dbReference type="ARBA" id="ARBA00023034"/>
    </source>
</evidence>
<evidence type="ECO:0000256" key="3">
    <source>
        <dbReference type="ARBA" id="ARBA00016588"/>
    </source>
</evidence>
<feature type="region of interest" description="Disordered" evidence="7">
    <location>
        <begin position="185"/>
        <end position="320"/>
    </location>
</feature>
<proteinExistence type="predicted"/>
<dbReference type="CDD" id="cd01247">
    <property type="entry name" value="PH_FAPP1_FAPP2"/>
    <property type="match status" value="1"/>
</dbReference>
<protein>
    <recommendedName>
        <fullName evidence="3">Pleckstrin homology domain-containing family A member 8</fullName>
    </recommendedName>
</protein>
<dbReference type="GO" id="GO:0005794">
    <property type="term" value="C:Golgi apparatus"/>
    <property type="evidence" value="ECO:0007669"/>
    <property type="project" value="UniProtKB-SubCell"/>
</dbReference>
<accession>A0AAV4BUS9</accession>
<gene>
    <name evidence="9" type="ORF">PoB_004906300</name>
</gene>
<organism evidence="9 10">
    <name type="scientific">Plakobranchus ocellatus</name>
    <dbReference type="NCBI Taxonomy" id="259542"/>
    <lineage>
        <taxon>Eukaryota</taxon>
        <taxon>Metazoa</taxon>
        <taxon>Spiralia</taxon>
        <taxon>Lophotrochozoa</taxon>
        <taxon>Mollusca</taxon>
        <taxon>Gastropoda</taxon>
        <taxon>Heterobranchia</taxon>
        <taxon>Euthyneura</taxon>
        <taxon>Panpulmonata</taxon>
        <taxon>Sacoglossa</taxon>
        <taxon>Placobranchoidea</taxon>
        <taxon>Plakobranchidae</taxon>
        <taxon>Plakobranchus</taxon>
    </lineage>
</organism>
<dbReference type="EMBL" id="BLXT01005400">
    <property type="protein sequence ID" value="GFO22558.1"/>
    <property type="molecule type" value="Genomic_DNA"/>
</dbReference>
<dbReference type="GO" id="GO:0016020">
    <property type="term" value="C:membrane"/>
    <property type="evidence" value="ECO:0007669"/>
    <property type="project" value="UniProtKB-SubCell"/>
</dbReference>
<evidence type="ECO:0000256" key="1">
    <source>
        <dbReference type="ARBA" id="ARBA00004170"/>
    </source>
</evidence>
<feature type="compositionally biased region" description="Polar residues" evidence="7">
    <location>
        <begin position="358"/>
        <end position="367"/>
    </location>
</feature>
<evidence type="ECO:0000256" key="7">
    <source>
        <dbReference type="SAM" id="MobiDB-lite"/>
    </source>
</evidence>
<evidence type="ECO:0000313" key="10">
    <source>
        <dbReference type="Proteomes" id="UP000735302"/>
    </source>
</evidence>